<feature type="disulfide bond" evidence="14">
    <location>
        <begin position="483"/>
        <end position="495"/>
    </location>
</feature>
<feature type="disulfide bond" evidence="13">
    <location>
        <begin position="1345"/>
        <end position="1355"/>
    </location>
</feature>
<feature type="disulfide bond" evidence="13">
    <location>
        <begin position="1319"/>
        <end position="1328"/>
    </location>
</feature>
<comment type="subcellular location">
    <subcellularLocation>
        <location evidence="1">Membrane</location>
        <topology evidence="1">Single-pass membrane protein</topology>
    </subcellularLocation>
</comment>
<dbReference type="GO" id="GO:0043235">
    <property type="term" value="C:receptor complex"/>
    <property type="evidence" value="ECO:0007669"/>
    <property type="project" value="TreeGrafter"/>
</dbReference>
<feature type="disulfide bond" evidence="14">
    <location>
        <begin position="687"/>
        <end position="699"/>
    </location>
</feature>
<dbReference type="SUPFAM" id="SSF63825">
    <property type="entry name" value="YWTD domain"/>
    <property type="match status" value="2"/>
</dbReference>
<evidence type="ECO:0000256" key="15">
    <source>
        <dbReference type="PROSITE-ProRule" id="PRU00461"/>
    </source>
</evidence>
<dbReference type="InterPro" id="IPR051221">
    <property type="entry name" value="LDLR-related"/>
</dbReference>
<dbReference type="OrthoDB" id="9990982at2759"/>
<feature type="disulfide bond" evidence="14">
    <location>
        <begin position="530"/>
        <end position="548"/>
    </location>
</feature>
<gene>
    <name evidence="17" type="ORF">BINO364_LOCUS4130</name>
</gene>
<dbReference type="PRINTS" id="PR00261">
    <property type="entry name" value="LDLRECEPTOR"/>
</dbReference>
<sequence>MKTSTYDISQRLCSESSTYAISECPLAQGELPPIGGVAAGGASGAGGGAARVVAGATLQNPDGLAVDWVGGNVYWCDKGTDTLEVARLDGRHRRVLLRAALSEPRALALLPRAGLLYWSDWGTAPHIGRAGMDGAAPRVLLAHGLGWPNALTLSPASNELFFADAREDYIAVADLDGQHVRILFSRDRMPWLRLHHVFALAVWAGRVYWTDWETRAVESCRLVPDPHFNVSEVVPLSSGDAYRCRTEVHTVHKPMDLRVLHPARQPPIPHLTALCETLNCTGLCLLTAESEPGGGAGARCACPEHFVLETDGRSCRPNCTSSHFVCKDALKCIPFWWRCDTQDDCGDGSDEPASCPPFRCSPGQFQCGNGRCVHPAHICDGAQHCGDGSDERDCDRFTCLASQWKCAAAPPRAARCVPAAARCDGVRDCALGDDERDCPPPTCPPHHFQCGTGSCVPLVWVCDEDGDCGDESDEGAHCANRTCLRSEFRCGSGRCVPRDWLCDGEPDCPAREDEANCDARAACDPTYFRCGDLRCVPGRWRCDFEEDCLDGSDERDCTPRNCSESEFRCDSGECIPGALRCSGAAECAGGEDERACAAACAPHARLCALSGECLREEWWCDGEVDCADGSDEAACAAAAGAGAGAAACGARLACAGACAPAAWRCDARRDCADGADEQHALCAHTACPPPMIRCGDNTCIPPQLMCDGFDDCTDSSDENPLICSRTNADSLCAADEQLCGDGRCIPATTSCEPEAGGCGWRTCPQRCLPKHAHNHTCKCVPGYKQHQLADGTLTCEATGEKAKLLVASNGVLRLLELHKHDHEPPLPDDPDSAEIVSVCAAPVGGAWWAWWGDARGRVRRLRLRAPAAKRPAELLPALPPPPAAPAPADLARADTVVGGGGVVRGVAVDPLSERLYWTSVTQGGAGGVLGALHAATLDGRRRVTLWQQPGAEPDDVVISVETGEIFWSERGALGGVLGARLDGGGRRWVVRARSRRGGALALLAPAARLYAVDTYYGALLSVTLGGGDRATHLLFRPDAGAPLPPHIDKNKEGTEWQRVSSRACVRMAVWEEWVWCATPRGLLPLPRRPPPPAPAPAPAHAPLRHRAPVSALAILHPALFHSLLTMDDPCRPADGSAACHDSALCLRGAAGRTCVCPDGLLPSNDHSDERLECVMSPAGAGAEAGGACPGGCGPGACTGAGACACPGEYAGARCQHYRCAEHCHRRGRCGLARPDAPPHVGDDDLPPLKCTCYPRYSGERCEIKLEAPNTSPATGAGSAADTTSTTSSAASAGPAADACGRCAHGAACRRLPAGVHCDCAEGYVGENCTECAAGAAGAACRAAPCRDYCLNGGTCREEGGAARCACAAAWRGARCERPAPAARVGPGLCPACAGRARTAPARTLL</sequence>
<evidence type="ECO:0000256" key="5">
    <source>
        <dbReference type="ARBA" id="ARBA00022729"/>
    </source>
</evidence>
<keyword evidence="3" id="KW-0254">Endocytosis</keyword>
<evidence type="ECO:0000259" key="16">
    <source>
        <dbReference type="PROSITE" id="PS50026"/>
    </source>
</evidence>
<feature type="disulfide bond" evidence="14">
    <location>
        <begin position="569"/>
        <end position="587"/>
    </location>
</feature>
<dbReference type="FunFam" id="2.120.10.30:FF:000241">
    <property type="entry name" value="Low-density lipoprotein receptor-related protein 6"/>
    <property type="match status" value="1"/>
</dbReference>
<feature type="disulfide bond" evidence="13">
    <location>
        <begin position="1366"/>
        <end position="1375"/>
    </location>
</feature>
<dbReference type="Gene3D" id="4.10.1220.10">
    <property type="entry name" value="EGF-type module"/>
    <property type="match status" value="1"/>
</dbReference>
<comment type="caution">
    <text evidence="13">Lacks conserved residue(s) required for the propagation of feature annotation.</text>
</comment>
<feature type="disulfide bond" evidence="14">
    <location>
        <begin position="542"/>
        <end position="557"/>
    </location>
</feature>
<feature type="disulfide bond" evidence="14">
    <location>
        <begin position="367"/>
        <end position="385"/>
    </location>
</feature>
<feature type="disulfide bond" evidence="14">
    <location>
        <begin position="620"/>
        <end position="635"/>
    </location>
</feature>
<evidence type="ECO:0000313" key="18">
    <source>
        <dbReference type="Proteomes" id="UP000838878"/>
    </source>
</evidence>
<keyword evidence="8" id="KW-1133">Transmembrane helix</keyword>
<dbReference type="Gene3D" id="4.10.400.10">
    <property type="entry name" value="Low-density Lipoprotein Receptor"/>
    <property type="match status" value="9"/>
</dbReference>
<feature type="disulfide bond" evidence="14">
    <location>
        <begin position="562"/>
        <end position="574"/>
    </location>
</feature>
<feature type="non-terminal residue" evidence="17">
    <location>
        <position position="1405"/>
    </location>
</feature>
<feature type="disulfide bond" evidence="14">
    <location>
        <begin position="523"/>
        <end position="535"/>
    </location>
</feature>
<name>A0A8J9V8Z0_9NEOP</name>
<feature type="disulfide bond" evidence="14">
    <location>
        <begin position="581"/>
        <end position="596"/>
    </location>
</feature>
<feature type="domain" description="EGF-like" evidence="16">
    <location>
        <begin position="1341"/>
        <end position="1376"/>
    </location>
</feature>
<protein>
    <recommendedName>
        <fullName evidence="16">EGF-like domain-containing protein</fullName>
    </recommendedName>
</protein>
<dbReference type="Pfam" id="PF00057">
    <property type="entry name" value="Ldl_recept_a"/>
    <property type="match status" value="8"/>
</dbReference>
<feature type="disulfide bond" evidence="14">
    <location>
        <begin position="502"/>
        <end position="517"/>
    </location>
</feature>
<dbReference type="InterPro" id="IPR000742">
    <property type="entry name" value="EGF"/>
</dbReference>
<evidence type="ECO:0000256" key="6">
    <source>
        <dbReference type="ARBA" id="ARBA00022737"/>
    </source>
</evidence>
<dbReference type="SUPFAM" id="SSF57196">
    <property type="entry name" value="EGF/Laminin"/>
    <property type="match status" value="1"/>
</dbReference>
<evidence type="ECO:0000313" key="17">
    <source>
        <dbReference type="EMBL" id="CAH0717533.1"/>
    </source>
</evidence>
<dbReference type="PROSITE" id="PS00022">
    <property type="entry name" value="EGF_1"/>
    <property type="match status" value="3"/>
</dbReference>
<accession>A0A8J9V8Z0</accession>
<evidence type="ECO:0000256" key="14">
    <source>
        <dbReference type="PROSITE-ProRule" id="PRU00124"/>
    </source>
</evidence>
<organism evidence="17 18">
    <name type="scientific">Brenthis ino</name>
    <name type="common">lesser marbled fritillary</name>
    <dbReference type="NCBI Taxonomy" id="405034"/>
    <lineage>
        <taxon>Eukaryota</taxon>
        <taxon>Metazoa</taxon>
        <taxon>Ecdysozoa</taxon>
        <taxon>Arthropoda</taxon>
        <taxon>Hexapoda</taxon>
        <taxon>Insecta</taxon>
        <taxon>Pterygota</taxon>
        <taxon>Neoptera</taxon>
        <taxon>Endopterygota</taxon>
        <taxon>Lepidoptera</taxon>
        <taxon>Glossata</taxon>
        <taxon>Ditrysia</taxon>
        <taxon>Papilionoidea</taxon>
        <taxon>Nymphalidae</taxon>
        <taxon>Heliconiinae</taxon>
        <taxon>Argynnini</taxon>
        <taxon>Brenthis</taxon>
    </lineage>
</organism>
<keyword evidence="5" id="KW-0732">Signal</keyword>
<keyword evidence="6" id="KW-0677">Repeat</keyword>
<dbReference type="SMART" id="SM00181">
    <property type="entry name" value="EGF"/>
    <property type="match status" value="7"/>
</dbReference>
<evidence type="ECO:0000256" key="1">
    <source>
        <dbReference type="ARBA" id="ARBA00004167"/>
    </source>
</evidence>
<dbReference type="InterPro" id="IPR011042">
    <property type="entry name" value="6-blade_b-propeller_TolB-like"/>
</dbReference>
<keyword evidence="11" id="KW-0675">Receptor</keyword>
<dbReference type="GO" id="GO:0006898">
    <property type="term" value="P:receptor-mediated endocytosis"/>
    <property type="evidence" value="ECO:0007669"/>
    <property type="project" value="TreeGrafter"/>
</dbReference>
<dbReference type="FunFam" id="4.10.400.10:FF:000113">
    <property type="entry name" value="Low-density lipoprotein receptor-related protein 8"/>
    <property type="match status" value="1"/>
</dbReference>
<evidence type="ECO:0000256" key="12">
    <source>
        <dbReference type="ARBA" id="ARBA00023180"/>
    </source>
</evidence>
<evidence type="ECO:0000256" key="3">
    <source>
        <dbReference type="ARBA" id="ARBA00022583"/>
    </source>
</evidence>
<dbReference type="FunFam" id="4.10.400.10:FF:000034">
    <property type="entry name" value="Low-density lipoprotein receptor-related protein 2"/>
    <property type="match status" value="1"/>
</dbReference>
<keyword evidence="10 13" id="KW-1015">Disulfide bond</keyword>
<dbReference type="PROSITE" id="PS50068">
    <property type="entry name" value="LDLRA_2"/>
    <property type="match status" value="10"/>
</dbReference>
<feature type="repeat" description="LDL-receptor class B" evidence="15">
    <location>
        <begin position="71"/>
        <end position="113"/>
    </location>
</feature>
<feature type="repeat" description="LDL-receptor class B" evidence="15">
    <location>
        <begin position="114"/>
        <end position="157"/>
    </location>
</feature>
<feature type="disulfide bond" evidence="14">
    <location>
        <begin position="450"/>
        <end position="468"/>
    </location>
</feature>
<dbReference type="SUPFAM" id="SSF57424">
    <property type="entry name" value="LDL receptor-like module"/>
    <property type="match status" value="10"/>
</dbReference>
<dbReference type="PANTHER" id="PTHR22722">
    <property type="entry name" value="LOW-DENSITY LIPOPROTEIN RECEPTOR-RELATED PROTEIN 2-RELATED"/>
    <property type="match status" value="1"/>
</dbReference>
<dbReference type="SMART" id="SM00135">
    <property type="entry name" value="LY"/>
    <property type="match status" value="6"/>
</dbReference>
<dbReference type="InterPro" id="IPR023415">
    <property type="entry name" value="LDLR_class-A_CS"/>
</dbReference>
<feature type="disulfide bond" evidence="14">
    <location>
        <begin position="490"/>
        <end position="508"/>
    </location>
</feature>
<keyword evidence="18" id="KW-1185">Reference proteome</keyword>
<evidence type="ECO:0000256" key="10">
    <source>
        <dbReference type="ARBA" id="ARBA00023157"/>
    </source>
</evidence>
<evidence type="ECO:0000256" key="8">
    <source>
        <dbReference type="ARBA" id="ARBA00022989"/>
    </source>
</evidence>
<keyword evidence="4" id="KW-0812">Transmembrane</keyword>
<dbReference type="PROSITE" id="PS01209">
    <property type="entry name" value="LDLRA_1"/>
    <property type="match status" value="4"/>
</dbReference>
<dbReference type="FunFam" id="4.10.400.10:FF:000007">
    <property type="entry name" value="Low density lipoprotein receptor-related protein 1"/>
    <property type="match status" value="1"/>
</dbReference>
<dbReference type="EMBL" id="OV170232">
    <property type="protein sequence ID" value="CAH0717533.1"/>
    <property type="molecule type" value="Genomic_DNA"/>
</dbReference>
<dbReference type="Gene3D" id="2.10.25.10">
    <property type="entry name" value="Laminin"/>
    <property type="match status" value="2"/>
</dbReference>
<dbReference type="Proteomes" id="UP000838878">
    <property type="component" value="Chromosome 12"/>
</dbReference>
<evidence type="ECO:0000256" key="11">
    <source>
        <dbReference type="ARBA" id="ARBA00023170"/>
    </source>
</evidence>
<feature type="disulfide bond" evidence="14">
    <location>
        <begin position="379"/>
        <end position="394"/>
    </location>
</feature>
<dbReference type="PROSITE" id="PS51120">
    <property type="entry name" value="LDLRB"/>
    <property type="match status" value="2"/>
</dbReference>
<dbReference type="GO" id="GO:0042562">
    <property type="term" value="F:hormone binding"/>
    <property type="evidence" value="ECO:0007669"/>
    <property type="project" value="TreeGrafter"/>
</dbReference>
<dbReference type="Gene3D" id="2.120.10.30">
    <property type="entry name" value="TolB, C-terminal domain"/>
    <property type="match status" value="2"/>
</dbReference>
<dbReference type="PANTHER" id="PTHR22722:SF5">
    <property type="entry name" value="LOW-DENSITY LIPOPROTEIN RECEPTOR-RELATED PROTEIN 1B"/>
    <property type="match status" value="1"/>
</dbReference>
<dbReference type="InterPro" id="IPR036055">
    <property type="entry name" value="LDL_receptor-like_sf"/>
</dbReference>
<dbReference type="InterPro" id="IPR000033">
    <property type="entry name" value="LDLR_classB_rpt"/>
</dbReference>
<evidence type="ECO:0000256" key="9">
    <source>
        <dbReference type="ARBA" id="ARBA00023136"/>
    </source>
</evidence>
<dbReference type="Pfam" id="PF00008">
    <property type="entry name" value="EGF"/>
    <property type="match status" value="1"/>
</dbReference>
<evidence type="ECO:0000256" key="2">
    <source>
        <dbReference type="ARBA" id="ARBA00022536"/>
    </source>
</evidence>
<feature type="disulfide bond" evidence="14">
    <location>
        <begin position="360"/>
        <end position="372"/>
    </location>
</feature>
<dbReference type="SMART" id="SM00192">
    <property type="entry name" value="LDLa"/>
    <property type="match status" value="10"/>
</dbReference>
<dbReference type="GO" id="GO:0016324">
    <property type="term" value="C:apical plasma membrane"/>
    <property type="evidence" value="ECO:0007669"/>
    <property type="project" value="TreeGrafter"/>
</dbReference>
<dbReference type="CDD" id="cd00112">
    <property type="entry name" value="LDLa"/>
    <property type="match status" value="8"/>
</dbReference>
<evidence type="ECO:0000256" key="4">
    <source>
        <dbReference type="ARBA" id="ARBA00022692"/>
    </source>
</evidence>
<proteinExistence type="predicted"/>
<keyword evidence="2 13" id="KW-0245">EGF-like domain</keyword>
<keyword evidence="12" id="KW-0325">Glycoprotein</keyword>
<dbReference type="PROSITE" id="PS50026">
    <property type="entry name" value="EGF_3"/>
    <property type="match status" value="2"/>
</dbReference>
<evidence type="ECO:0000256" key="7">
    <source>
        <dbReference type="ARBA" id="ARBA00022837"/>
    </source>
</evidence>
<feature type="disulfide bond" evidence="14">
    <location>
        <begin position="423"/>
        <end position="438"/>
    </location>
</feature>
<dbReference type="InterPro" id="IPR002172">
    <property type="entry name" value="LDrepeatLR_classA_rpt"/>
</dbReference>
<evidence type="ECO:0000256" key="13">
    <source>
        <dbReference type="PROSITE-ProRule" id="PRU00076"/>
    </source>
</evidence>
<feature type="domain" description="EGF-like" evidence="16">
    <location>
        <begin position="1295"/>
        <end position="1329"/>
    </location>
</feature>
<keyword evidence="7" id="KW-0106">Calcium</keyword>
<feature type="disulfide bond" evidence="14">
    <location>
        <begin position="694"/>
        <end position="712"/>
    </location>
</feature>
<dbReference type="Pfam" id="PF00058">
    <property type="entry name" value="Ldl_recept_b"/>
    <property type="match status" value="3"/>
</dbReference>
<reference evidence="17" key="1">
    <citation type="submission" date="2021-12" db="EMBL/GenBank/DDBJ databases">
        <authorList>
            <person name="Martin H S."/>
        </authorList>
    </citation>
    <scope>NUCLEOTIDE SEQUENCE</scope>
</reference>
<keyword evidence="9" id="KW-0472">Membrane</keyword>
<feature type="disulfide bond" evidence="14">
    <location>
        <begin position="443"/>
        <end position="455"/>
    </location>
</feature>